<sequence length="301" mass="31535">MTDAVNAEGTEPIFGRVLTAMVTPFDAEGDLDLATARRLAAHLVDEQGNDALVINGTTGESPTTSEAEKAALVAAVVEEVGERAQVLAGVGTFDTAHTCTLARQAAEAGADGLLVVTPYYSKPPQRGVLQHFLTVAEATELPVMVYDIPHRAGVAIEAATLLEMDKHPNIRGVKDAKGDVVGSSRVIRDSTLAYYSGDDAMTLPLLSVGGVGVVGTSTHFTGRRTRQMIDAWLAGRHDEALALHQALLGVFTGVFATQGVMLVKAGLRHQGFEVGGLRAPLPEASEAEAAAFAQLLDQADL</sequence>
<keyword evidence="5 12" id="KW-0963">Cytoplasm</keyword>
<keyword evidence="15" id="KW-1185">Reference proteome</keyword>
<dbReference type="SUPFAM" id="SSF51569">
    <property type="entry name" value="Aldolase"/>
    <property type="match status" value="1"/>
</dbReference>
<evidence type="ECO:0000256" key="3">
    <source>
        <dbReference type="ARBA" id="ARBA00007592"/>
    </source>
</evidence>
<dbReference type="SMART" id="SM01130">
    <property type="entry name" value="DHDPS"/>
    <property type="match status" value="1"/>
</dbReference>
<comment type="subunit">
    <text evidence="12">Homotetramer; dimer of dimers.</text>
</comment>
<dbReference type="InterPro" id="IPR020625">
    <property type="entry name" value="Schiff_base-form_aldolases_AS"/>
</dbReference>
<evidence type="ECO:0000256" key="1">
    <source>
        <dbReference type="ARBA" id="ARBA00003294"/>
    </source>
</evidence>
<dbReference type="PIRSF" id="PIRSF001365">
    <property type="entry name" value="DHDPS"/>
    <property type="match status" value="1"/>
</dbReference>
<gene>
    <name evidence="12 14" type="primary">dapA</name>
    <name evidence="14" type="ORF">ACFSCS_10745</name>
</gene>
<dbReference type="InterPro" id="IPR020624">
    <property type="entry name" value="Schiff_base-form_aldolases_CS"/>
</dbReference>
<comment type="subcellular location">
    <subcellularLocation>
        <location evidence="12">Cytoplasm</location>
    </subcellularLocation>
</comment>
<organism evidence="14 15">
    <name type="scientific">Luteococcus peritonei</name>
    <dbReference type="NCBI Taxonomy" id="88874"/>
    <lineage>
        <taxon>Bacteria</taxon>
        <taxon>Bacillati</taxon>
        <taxon>Actinomycetota</taxon>
        <taxon>Actinomycetes</taxon>
        <taxon>Propionibacteriales</taxon>
        <taxon>Propionibacteriaceae</taxon>
        <taxon>Luteococcus</taxon>
    </lineage>
</organism>
<dbReference type="PRINTS" id="PR00146">
    <property type="entry name" value="DHPICSNTHASE"/>
</dbReference>
<dbReference type="EMBL" id="JBHUFZ010000024">
    <property type="protein sequence ID" value="MFD1890652.1"/>
    <property type="molecule type" value="Genomic_DNA"/>
</dbReference>
<evidence type="ECO:0000256" key="9">
    <source>
        <dbReference type="ARBA" id="ARBA00023239"/>
    </source>
</evidence>
<evidence type="ECO:0000256" key="2">
    <source>
        <dbReference type="ARBA" id="ARBA00005120"/>
    </source>
</evidence>
<dbReference type="InterPro" id="IPR005263">
    <property type="entry name" value="DapA"/>
</dbReference>
<keyword evidence="8 12" id="KW-0457">Lysine biosynthesis</keyword>
<feature type="binding site" evidence="12">
    <location>
        <position position="58"/>
    </location>
    <ligand>
        <name>pyruvate</name>
        <dbReference type="ChEBI" id="CHEBI:15361"/>
    </ligand>
</feature>
<comment type="caution">
    <text evidence="14">The sequence shown here is derived from an EMBL/GenBank/DDBJ whole genome shotgun (WGS) entry which is preliminary data.</text>
</comment>
<dbReference type="Pfam" id="PF00701">
    <property type="entry name" value="DHDPS"/>
    <property type="match status" value="1"/>
</dbReference>
<dbReference type="PROSITE" id="PS00666">
    <property type="entry name" value="DHDPS_2"/>
    <property type="match status" value="1"/>
</dbReference>
<comment type="similarity">
    <text evidence="3 12 13">Belongs to the DapA family.</text>
</comment>
<dbReference type="Gene3D" id="3.20.20.70">
    <property type="entry name" value="Aldolase class I"/>
    <property type="match status" value="1"/>
</dbReference>
<dbReference type="HAMAP" id="MF_00418">
    <property type="entry name" value="DapA"/>
    <property type="match status" value="1"/>
</dbReference>
<evidence type="ECO:0000256" key="7">
    <source>
        <dbReference type="ARBA" id="ARBA00022915"/>
    </source>
</evidence>
<keyword evidence="7 12" id="KW-0220">Diaminopimelate biosynthesis</keyword>
<evidence type="ECO:0000256" key="10">
    <source>
        <dbReference type="ARBA" id="ARBA00023270"/>
    </source>
</evidence>
<evidence type="ECO:0000256" key="8">
    <source>
        <dbReference type="ARBA" id="ARBA00023154"/>
    </source>
</evidence>
<comment type="caution">
    <text evidence="12">Was originally thought to be a dihydrodipicolinate synthase (DHDPS), catalyzing the condensation of (S)-aspartate-beta-semialdehyde [(S)-ASA] and pyruvate to dihydrodipicolinate (DHDP). However, it was shown in E.coli that the product of the enzymatic reaction is not dihydrodipicolinate but in fact (4S)-4-hydroxy-2,3,4,5-tetrahydro-(2S)-dipicolinic acid (HTPA), and that the consecutive dehydration reaction leading to DHDP is not spontaneous but catalyzed by DapB.</text>
</comment>
<feature type="site" description="Part of a proton relay during catalysis" evidence="12">
    <location>
        <position position="57"/>
    </location>
</feature>
<evidence type="ECO:0000256" key="4">
    <source>
        <dbReference type="ARBA" id="ARBA00012086"/>
    </source>
</evidence>
<feature type="active site" description="Schiff-base intermediate with substrate" evidence="12">
    <location>
        <position position="174"/>
    </location>
</feature>
<evidence type="ECO:0000256" key="11">
    <source>
        <dbReference type="ARBA" id="ARBA00047836"/>
    </source>
</evidence>
<comment type="catalytic activity">
    <reaction evidence="11 12">
        <text>L-aspartate 4-semialdehyde + pyruvate = (2S,4S)-4-hydroxy-2,3,4,5-tetrahydrodipicolinate + H2O + H(+)</text>
        <dbReference type="Rhea" id="RHEA:34171"/>
        <dbReference type="ChEBI" id="CHEBI:15361"/>
        <dbReference type="ChEBI" id="CHEBI:15377"/>
        <dbReference type="ChEBI" id="CHEBI:15378"/>
        <dbReference type="ChEBI" id="CHEBI:67139"/>
        <dbReference type="ChEBI" id="CHEBI:537519"/>
        <dbReference type="EC" id="4.3.3.7"/>
    </reaction>
</comment>
<feature type="active site" description="Proton donor/acceptor" evidence="12">
    <location>
        <position position="146"/>
    </location>
</feature>
<protein>
    <recommendedName>
        <fullName evidence="4 12">4-hydroxy-tetrahydrodipicolinate synthase</fullName>
        <shortName evidence="12">HTPA synthase</shortName>
        <ecNumber evidence="4 12">4.3.3.7</ecNumber>
    </recommendedName>
</protein>
<accession>A0ABW4RWD0</accession>
<evidence type="ECO:0000256" key="13">
    <source>
        <dbReference type="PIRNR" id="PIRNR001365"/>
    </source>
</evidence>
<dbReference type="InterPro" id="IPR002220">
    <property type="entry name" value="DapA-like"/>
</dbReference>
<name>A0ABW4RWD0_9ACTN</name>
<evidence type="ECO:0000256" key="12">
    <source>
        <dbReference type="HAMAP-Rule" id="MF_00418"/>
    </source>
</evidence>
<dbReference type="CDD" id="cd00950">
    <property type="entry name" value="DHDPS"/>
    <property type="match status" value="1"/>
</dbReference>
<dbReference type="GO" id="GO:0008840">
    <property type="term" value="F:4-hydroxy-tetrahydrodipicolinate synthase activity"/>
    <property type="evidence" value="ECO:0007669"/>
    <property type="project" value="UniProtKB-EC"/>
</dbReference>
<dbReference type="PANTHER" id="PTHR12128:SF66">
    <property type="entry name" value="4-HYDROXY-2-OXOGLUTARATE ALDOLASE, MITOCHONDRIAL"/>
    <property type="match status" value="1"/>
</dbReference>
<keyword evidence="10 12" id="KW-0704">Schiff base</keyword>
<dbReference type="PROSITE" id="PS00665">
    <property type="entry name" value="DHDPS_1"/>
    <property type="match status" value="1"/>
</dbReference>
<feature type="binding site" evidence="12">
    <location>
        <position position="214"/>
    </location>
    <ligand>
        <name>pyruvate</name>
        <dbReference type="ChEBI" id="CHEBI:15361"/>
    </ligand>
</feature>
<dbReference type="EC" id="4.3.3.7" evidence="4 12"/>
<proteinExistence type="inferred from homology"/>
<comment type="function">
    <text evidence="1 12">Catalyzes the condensation of (S)-aspartate-beta-semialdehyde [(S)-ASA] and pyruvate to 4-hydroxy-tetrahydrodipicolinate (HTPA).</text>
</comment>
<comment type="pathway">
    <text evidence="2 12">Amino-acid biosynthesis; L-lysine biosynthesis via DAP pathway; (S)-tetrahydrodipicolinate from L-aspartate: step 3/4.</text>
</comment>
<evidence type="ECO:0000256" key="6">
    <source>
        <dbReference type="ARBA" id="ARBA00022605"/>
    </source>
</evidence>
<evidence type="ECO:0000313" key="14">
    <source>
        <dbReference type="EMBL" id="MFD1890652.1"/>
    </source>
</evidence>
<reference evidence="15" key="1">
    <citation type="journal article" date="2019" name="Int. J. Syst. Evol. Microbiol.">
        <title>The Global Catalogue of Microorganisms (GCM) 10K type strain sequencing project: providing services to taxonomists for standard genome sequencing and annotation.</title>
        <authorList>
            <consortium name="The Broad Institute Genomics Platform"/>
            <consortium name="The Broad Institute Genome Sequencing Center for Infectious Disease"/>
            <person name="Wu L."/>
            <person name="Ma J."/>
        </authorList>
    </citation>
    <scope>NUCLEOTIDE SEQUENCE [LARGE SCALE GENOMIC DNA]</scope>
    <source>
        <strain evidence="15">CAIM 431</strain>
    </source>
</reference>
<keyword evidence="9 12" id="KW-0456">Lyase</keyword>
<dbReference type="InterPro" id="IPR013785">
    <property type="entry name" value="Aldolase_TIM"/>
</dbReference>
<dbReference type="NCBIfam" id="TIGR00674">
    <property type="entry name" value="dapA"/>
    <property type="match status" value="1"/>
</dbReference>
<evidence type="ECO:0000256" key="5">
    <source>
        <dbReference type="ARBA" id="ARBA00022490"/>
    </source>
</evidence>
<dbReference type="RefSeq" id="WP_343874058.1">
    <property type="nucleotide sequence ID" value="NZ_BAAAIX010000023.1"/>
</dbReference>
<dbReference type="Proteomes" id="UP001597326">
    <property type="component" value="Unassembled WGS sequence"/>
</dbReference>
<keyword evidence="6 12" id="KW-0028">Amino-acid biosynthesis</keyword>
<feature type="site" description="Part of a proton relay during catalysis" evidence="12">
    <location>
        <position position="120"/>
    </location>
</feature>
<dbReference type="PANTHER" id="PTHR12128">
    <property type="entry name" value="DIHYDRODIPICOLINATE SYNTHASE"/>
    <property type="match status" value="1"/>
</dbReference>
<evidence type="ECO:0000313" key="15">
    <source>
        <dbReference type="Proteomes" id="UP001597326"/>
    </source>
</evidence>